<dbReference type="OMA" id="VIVQCEV"/>
<evidence type="ECO:0000256" key="1">
    <source>
        <dbReference type="ARBA" id="ARBA00004651"/>
    </source>
</evidence>
<feature type="region of interest" description="Disordered" evidence="8">
    <location>
        <begin position="682"/>
        <end position="735"/>
    </location>
</feature>
<keyword evidence="3" id="KW-1003">Cell membrane</keyword>
<feature type="transmembrane region" description="Helical" evidence="9">
    <location>
        <begin position="238"/>
        <end position="259"/>
    </location>
</feature>
<dbReference type="GO" id="GO:0005886">
    <property type="term" value="C:plasma membrane"/>
    <property type="evidence" value="ECO:0007669"/>
    <property type="project" value="UniProtKB-SubCell"/>
</dbReference>
<dbReference type="Gene3D" id="1.20.1740.10">
    <property type="entry name" value="Amino acid/polyamine transporter I"/>
    <property type="match status" value="1"/>
</dbReference>
<reference evidence="10" key="1">
    <citation type="submission" date="2020-06" db="EMBL/GenBank/DDBJ databases">
        <authorList>
            <person name="Gonzalez-de la Fuente S."/>
            <person name="Peiro-Pastor R."/>
            <person name="Rastrojo A."/>
            <person name="Moreno J."/>
            <person name="Carrasco-Ramiro F."/>
            <person name="Requena JM."/>
            <person name="Aguado B."/>
        </authorList>
    </citation>
    <scope>NUCLEOTIDE SEQUENCE</scope>
</reference>
<dbReference type="GO" id="GO:0015203">
    <property type="term" value="F:polyamine transmembrane transporter activity"/>
    <property type="evidence" value="ECO:0007669"/>
    <property type="project" value="UniProtKB-ARBA"/>
</dbReference>
<feature type="transmembrane region" description="Helical" evidence="9">
    <location>
        <begin position="313"/>
        <end position="335"/>
    </location>
</feature>
<comment type="similarity">
    <text evidence="7">Belongs to the amino acid-polyamine-organocation (APC) superfamily. Polyamine:cation symporter (PHS) (TC 2.A.3.12) family.</text>
</comment>
<comment type="subcellular location">
    <subcellularLocation>
        <location evidence="1">Cell membrane</location>
        <topology evidence="1">Multi-pass membrane protein</topology>
    </subcellularLocation>
</comment>
<evidence type="ECO:0000256" key="2">
    <source>
        <dbReference type="ARBA" id="ARBA00022448"/>
    </source>
</evidence>
<dbReference type="FunFam" id="1.20.1740.10:FF:000041">
    <property type="entry name" value="Amino acid permease, putative"/>
    <property type="match status" value="1"/>
</dbReference>
<organism evidence="10 11">
    <name type="scientific">Leishmania infantum</name>
    <dbReference type="NCBI Taxonomy" id="5671"/>
    <lineage>
        <taxon>Eukaryota</taxon>
        <taxon>Discoba</taxon>
        <taxon>Euglenozoa</taxon>
        <taxon>Kinetoplastea</taxon>
        <taxon>Metakinetoplastina</taxon>
        <taxon>Trypanosomatida</taxon>
        <taxon>Trypanosomatidae</taxon>
        <taxon>Leishmaniinae</taxon>
        <taxon>Leishmania</taxon>
    </lineage>
</organism>
<evidence type="ECO:0000313" key="11">
    <source>
        <dbReference type="Proteomes" id="UP000255414"/>
    </source>
</evidence>
<dbReference type="Pfam" id="PF13520">
    <property type="entry name" value="AA_permease_2"/>
    <property type="match status" value="1"/>
</dbReference>
<dbReference type="InterPro" id="IPR044566">
    <property type="entry name" value="RMV1-like"/>
</dbReference>
<keyword evidence="6 9" id="KW-0472">Membrane</keyword>
<feature type="transmembrane region" description="Helical" evidence="9">
    <location>
        <begin position="470"/>
        <end position="495"/>
    </location>
</feature>
<keyword evidence="5 9" id="KW-1133">Transmembrane helix</keyword>
<feature type="transmembrane region" description="Helical" evidence="9">
    <location>
        <begin position="408"/>
        <end position="430"/>
    </location>
</feature>
<feature type="compositionally biased region" description="Polar residues" evidence="8">
    <location>
        <begin position="782"/>
        <end position="794"/>
    </location>
</feature>
<keyword evidence="4 9" id="KW-0812">Transmembrane</keyword>
<feature type="transmembrane region" description="Helical" evidence="9">
    <location>
        <begin position="501"/>
        <end position="522"/>
    </location>
</feature>
<evidence type="ECO:0000256" key="6">
    <source>
        <dbReference type="ARBA" id="ARBA00023136"/>
    </source>
</evidence>
<protein>
    <submittedName>
        <fullName evidence="10">Amino_acid_permease_-_putative</fullName>
    </submittedName>
</protein>
<evidence type="ECO:0000256" key="5">
    <source>
        <dbReference type="ARBA" id="ARBA00022989"/>
    </source>
</evidence>
<keyword evidence="2" id="KW-0813">Transport</keyword>
<evidence type="ECO:0000256" key="7">
    <source>
        <dbReference type="ARBA" id="ARBA00024041"/>
    </source>
</evidence>
<feature type="region of interest" description="Disordered" evidence="8">
    <location>
        <begin position="1"/>
        <end position="23"/>
    </location>
</feature>
<feature type="transmembrane region" description="Helical" evidence="9">
    <location>
        <begin position="361"/>
        <end position="387"/>
    </location>
</feature>
<dbReference type="PANTHER" id="PTHR45826">
    <property type="entry name" value="POLYAMINE TRANSPORTER PUT1"/>
    <property type="match status" value="1"/>
</dbReference>
<dbReference type="Proteomes" id="UP000255414">
    <property type="component" value="Chromosome 14"/>
</dbReference>
<feature type="transmembrane region" description="Helical" evidence="9">
    <location>
        <begin position="128"/>
        <end position="150"/>
    </location>
</feature>
<evidence type="ECO:0000313" key="10">
    <source>
        <dbReference type="EMBL" id="CAC9468131.1"/>
    </source>
</evidence>
<dbReference type="EMBL" id="LR812947">
    <property type="protein sequence ID" value="CAC9468131.1"/>
    <property type="molecule type" value="Genomic_DNA"/>
</dbReference>
<feature type="transmembrane region" description="Helical" evidence="9">
    <location>
        <begin position="96"/>
        <end position="116"/>
    </location>
</feature>
<name>A0A6L0WVX2_LEIIN</name>
<proteinExistence type="inferred from homology"/>
<feature type="region of interest" description="Disordered" evidence="8">
    <location>
        <begin position="765"/>
        <end position="803"/>
    </location>
</feature>
<evidence type="ECO:0000256" key="8">
    <source>
        <dbReference type="SAM" id="MobiDB-lite"/>
    </source>
</evidence>
<sequence length="803" mass="84846">MRHARERSAATDGTHAGDGDLVHAPSTMKDVVSVNGISLGCGGNEDEMLATAANGKLGRSRRHVEVIFHPELRRTKEVIRRPEWVRRAGECVAHRGSLSTIALFGIMFANCVGGGYGFEDGIGSAGPLITLIVCGILPWLWAFPTGLAVAELSTAVPSNSGVLMWTNAAFPPFMSFMCILATIFITFIGNATYPNLTAEYAQQLGNLKLAPVAGVKVGVVALCCILNCVGVEIVGSSSIILCAITILPFTLLTVIQLFSKGFNRAVLYVDVKKVKWAEFFSILSWNYANIENAGAVVEEVANPRRALPKAMMMLMLSTYVGYVMPMLAGVSAMGVNQDYSKWKAGHWPEVAKVIAGDWLKYMLFAGALLSGIGFTLTSMCCTSRLLAGMGTMQMFPKKVSRVIGYYHPRLGTPIPAILINSLVTLVFSVSMEFTSVVSLCQSIYCLRMLLIYASLVKLRIDYPNLPRPYALPFSTCTTALVLLPAAAFSLMASIVSAMTSLGIGVALVGFVVVGSGVSWLYCRIFARNGFQGVIVQCEVSSGDDAEAGAADGADGSALSEGVFYADEELNSGEPVDDLLLGILPMPLAAPGPVASTTLPRGSEVNSSQWHVWHGMTDRDAIGSQAGEEMIGMEYTSQDGPNTDIMFVNNNATEHALGSSTAGCSPTSSFPTYRVACGAETTMRHRHRARSHGAGGGGGGATNSGNYGPAVSGEESGEDTNITPAEHSGGGFTLSATGRPVQVLSTSPPQLILSPQQVLLNVPAAGSWSSSRSPTPVSGRHSPISTSAINMSTTRKPPPPPTSL</sequence>
<feature type="transmembrane region" description="Helical" evidence="9">
    <location>
        <begin position="209"/>
        <end position="231"/>
    </location>
</feature>
<dbReference type="PANTHER" id="PTHR45826:SF7">
    <property type="entry name" value="ACID TRANSPORTER, PUTATIVE-RELATED"/>
    <property type="match status" value="1"/>
</dbReference>
<dbReference type="AlphaFoldDB" id="A0A6L0WVX2"/>
<feature type="compositionally biased region" description="Gly residues" evidence="8">
    <location>
        <begin position="692"/>
        <end position="701"/>
    </location>
</feature>
<feature type="transmembrane region" description="Helical" evidence="9">
    <location>
        <begin position="436"/>
        <end position="458"/>
    </location>
</feature>
<evidence type="ECO:0000256" key="9">
    <source>
        <dbReference type="SAM" id="Phobius"/>
    </source>
</evidence>
<accession>A0A6L0WVX2</accession>
<dbReference type="SMR" id="A0A6L0WVX2"/>
<evidence type="ECO:0000256" key="4">
    <source>
        <dbReference type="ARBA" id="ARBA00022692"/>
    </source>
</evidence>
<feature type="transmembrane region" description="Helical" evidence="9">
    <location>
        <begin position="162"/>
        <end position="189"/>
    </location>
</feature>
<dbReference type="InterPro" id="IPR002293">
    <property type="entry name" value="AA/rel_permease1"/>
</dbReference>
<feature type="compositionally biased region" description="Low complexity" evidence="8">
    <location>
        <begin position="765"/>
        <end position="779"/>
    </location>
</feature>
<gene>
    <name evidence="10" type="ORF">LINF_140008200</name>
</gene>
<evidence type="ECO:0000256" key="3">
    <source>
        <dbReference type="ARBA" id="ARBA00022475"/>
    </source>
</evidence>